<organism evidence="2 3">
    <name type="scientific">Araneus ventricosus</name>
    <name type="common">Orbweaver spider</name>
    <name type="synonym">Epeira ventricosa</name>
    <dbReference type="NCBI Taxonomy" id="182803"/>
    <lineage>
        <taxon>Eukaryota</taxon>
        <taxon>Metazoa</taxon>
        <taxon>Ecdysozoa</taxon>
        <taxon>Arthropoda</taxon>
        <taxon>Chelicerata</taxon>
        <taxon>Arachnida</taxon>
        <taxon>Araneae</taxon>
        <taxon>Araneomorphae</taxon>
        <taxon>Entelegynae</taxon>
        <taxon>Araneoidea</taxon>
        <taxon>Araneidae</taxon>
        <taxon>Araneus</taxon>
    </lineage>
</organism>
<evidence type="ECO:0000313" key="2">
    <source>
        <dbReference type="EMBL" id="GBO06219.1"/>
    </source>
</evidence>
<keyword evidence="3" id="KW-1185">Reference proteome</keyword>
<dbReference type="OrthoDB" id="6434791at2759"/>
<sequence length="113" mass="12889">MESEGAIRMFQCSVSTRNVRYAKYLGDGDSKGFLKISESEVYEEELVVEKFGCIGHVQKRMGTRLRNFRNKLKSTKLSDGKKILGVVGYRCTNSANPKILRIGNKKKYFNVSR</sequence>
<comment type="caution">
    <text evidence="2">The sequence shown here is derived from an EMBL/GenBank/DDBJ whole genome shotgun (WGS) entry which is preliminary data.</text>
</comment>
<proteinExistence type="predicted"/>
<evidence type="ECO:0000259" key="1">
    <source>
        <dbReference type="Pfam" id="PF20700"/>
    </source>
</evidence>
<dbReference type="AlphaFoldDB" id="A0A4Y2TZS4"/>
<accession>A0A4Y2TZS4</accession>
<dbReference type="InterPro" id="IPR049012">
    <property type="entry name" value="Mutator_transp_dom"/>
</dbReference>
<name>A0A4Y2TZS4_ARAVE</name>
<evidence type="ECO:0000313" key="3">
    <source>
        <dbReference type="Proteomes" id="UP000499080"/>
    </source>
</evidence>
<feature type="domain" description="Mutator-like transposase" evidence="1">
    <location>
        <begin position="1"/>
        <end position="83"/>
    </location>
</feature>
<dbReference type="EMBL" id="BGPR01032632">
    <property type="protein sequence ID" value="GBO06219.1"/>
    <property type="molecule type" value="Genomic_DNA"/>
</dbReference>
<gene>
    <name evidence="2" type="ORF">AVEN_245152_1</name>
</gene>
<protein>
    <recommendedName>
        <fullName evidence="1">Mutator-like transposase domain-containing protein</fullName>
    </recommendedName>
</protein>
<dbReference type="Pfam" id="PF20700">
    <property type="entry name" value="Mutator"/>
    <property type="match status" value="1"/>
</dbReference>
<dbReference type="Proteomes" id="UP000499080">
    <property type="component" value="Unassembled WGS sequence"/>
</dbReference>
<reference evidence="2 3" key="1">
    <citation type="journal article" date="2019" name="Sci. Rep.">
        <title>Orb-weaving spider Araneus ventricosus genome elucidates the spidroin gene catalogue.</title>
        <authorList>
            <person name="Kono N."/>
            <person name="Nakamura H."/>
            <person name="Ohtoshi R."/>
            <person name="Moran D.A.P."/>
            <person name="Shinohara A."/>
            <person name="Yoshida Y."/>
            <person name="Fujiwara M."/>
            <person name="Mori M."/>
            <person name="Tomita M."/>
            <person name="Arakawa K."/>
        </authorList>
    </citation>
    <scope>NUCLEOTIDE SEQUENCE [LARGE SCALE GENOMIC DNA]</scope>
</reference>